<evidence type="ECO:0000313" key="5">
    <source>
        <dbReference type="EnsemblMetazoa" id="RPRC005534-PA"/>
    </source>
</evidence>
<dbReference type="AlphaFoldDB" id="T1HNB0"/>
<dbReference type="PANTHER" id="PTHR13153:SF5">
    <property type="entry name" value="GATOR COMPLEX PROTEIN NPRL3"/>
    <property type="match status" value="1"/>
</dbReference>
<reference evidence="5" key="1">
    <citation type="submission" date="2015-05" db="UniProtKB">
        <authorList>
            <consortium name="EnsemblMetazoa"/>
        </authorList>
    </citation>
    <scope>IDENTIFICATION</scope>
</reference>
<comment type="similarity">
    <text evidence="1 2">Belongs to the NPR3 family.</text>
</comment>
<dbReference type="OMA" id="CNLAFRY"/>
<keyword evidence="2" id="KW-0732">Signal</keyword>
<dbReference type="Proteomes" id="UP000015103">
    <property type="component" value="Unassembled WGS sequence"/>
</dbReference>
<dbReference type="PANTHER" id="PTHR13153">
    <property type="entry name" value="CGTHBA PROTEIN -14 GENE PROTEIN"/>
    <property type="match status" value="1"/>
</dbReference>
<evidence type="ECO:0000256" key="3">
    <source>
        <dbReference type="SAM" id="MobiDB-lite"/>
    </source>
</evidence>
<dbReference type="HOGENOM" id="CLU_014030_1_0_1"/>
<dbReference type="EMBL" id="ACPB03010086">
    <property type="status" value="NOT_ANNOTATED_CDS"/>
    <property type="molecule type" value="Genomic_DNA"/>
</dbReference>
<dbReference type="InParanoid" id="T1HNB0"/>
<dbReference type="eggNOG" id="KOG3830">
    <property type="taxonomic scope" value="Eukaryota"/>
</dbReference>
<feature type="domain" description="GATOR1 complex protein NPRL3 C-terminal HTH" evidence="4">
    <location>
        <begin position="538"/>
        <end position="581"/>
    </location>
</feature>
<accession>T1HNB0</accession>
<evidence type="ECO:0000256" key="2">
    <source>
        <dbReference type="RuleBase" id="RU368069"/>
    </source>
</evidence>
<dbReference type="GO" id="GO:0005764">
    <property type="term" value="C:lysosome"/>
    <property type="evidence" value="ECO:0007669"/>
    <property type="project" value="UniProtKB-SubCell"/>
</dbReference>
<dbReference type="STRING" id="13249.T1HNB0"/>
<keyword evidence="6" id="KW-1185">Reference proteome</keyword>
<dbReference type="GO" id="GO:1904262">
    <property type="term" value="P:negative regulation of TORC1 signaling"/>
    <property type="evidence" value="ECO:0007669"/>
    <property type="project" value="TreeGrafter"/>
</dbReference>
<dbReference type="Pfam" id="PF24064">
    <property type="entry name" value="HTH_NPRL3"/>
    <property type="match status" value="1"/>
</dbReference>
<evidence type="ECO:0000256" key="1">
    <source>
        <dbReference type="ARBA" id="ARBA00010546"/>
    </source>
</evidence>
<dbReference type="InterPro" id="IPR056603">
    <property type="entry name" value="HTH_NPRL3"/>
</dbReference>
<name>T1HNB0_RHOPR</name>
<dbReference type="InterPro" id="IPR005365">
    <property type="entry name" value="Npr3"/>
</dbReference>
<dbReference type="EnsemblMetazoa" id="RPRC005534-RA">
    <property type="protein sequence ID" value="RPRC005534-PA"/>
    <property type="gene ID" value="RPRC005534"/>
</dbReference>
<proteinExistence type="inferred from homology"/>
<dbReference type="GO" id="GO:0034198">
    <property type="term" value="P:cellular response to amino acid starvation"/>
    <property type="evidence" value="ECO:0007669"/>
    <property type="project" value="UniProtKB-UniRule"/>
</dbReference>
<evidence type="ECO:0000259" key="4">
    <source>
        <dbReference type="Pfam" id="PF24064"/>
    </source>
</evidence>
<dbReference type="VEuPathDB" id="VectorBase:RPRC005534"/>
<feature type="compositionally biased region" description="Acidic residues" evidence="3">
    <location>
        <begin position="486"/>
        <end position="501"/>
    </location>
</feature>
<dbReference type="GO" id="GO:0010508">
    <property type="term" value="P:positive regulation of autophagy"/>
    <property type="evidence" value="ECO:0007669"/>
    <property type="project" value="TreeGrafter"/>
</dbReference>
<dbReference type="GO" id="GO:1990130">
    <property type="term" value="C:GATOR1 complex"/>
    <property type="evidence" value="ECO:0007669"/>
    <property type="project" value="UniProtKB-UniRule"/>
</dbReference>
<dbReference type="Pfam" id="PF03666">
    <property type="entry name" value="NPR3"/>
    <property type="match status" value="1"/>
</dbReference>
<comment type="subcellular location">
    <subcellularLocation>
        <location evidence="2">Lysosome</location>
    </subcellularLocation>
</comment>
<feature type="region of interest" description="Disordered" evidence="3">
    <location>
        <begin position="478"/>
        <end position="505"/>
    </location>
</feature>
<protein>
    <recommendedName>
        <fullName evidence="2">GATOR complex protein NPRL3</fullName>
    </recommendedName>
    <alternativeName>
        <fullName evidence="2">Nitrogen permease regulator 3-like protein</fullName>
    </alternativeName>
</protein>
<organism evidence="5 6">
    <name type="scientific">Rhodnius prolixus</name>
    <name type="common">Triatomid bug</name>
    <dbReference type="NCBI Taxonomy" id="13249"/>
    <lineage>
        <taxon>Eukaryota</taxon>
        <taxon>Metazoa</taxon>
        <taxon>Ecdysozoa</taxon>
        <taxon>Arthropoda</taxon>
        <taxon>Hexapoda</taxon>
        <taxon>Insecta</taxon>
        <taxon>Pterygota</taxon>
        <taxon>Neoptera</taxon>
        <taxon>Paraneoptera</taxon>
        <taxon>Hemiptera</taxon>
        <taxon>Heteroptera</taxon>
        <taxon>Panheteroptera</taxon>
        <taxon>Cimicomorpha</taxon>
        <taxon>Reduviidae</taxon>
        <taxon>Triatominae</taxon>
        <taxon>Rhodnius</taxon>
    </lineage>
</organism>
<sequence length="598" mass="67362">QIMDADPLSVILVKSDSKGDRLLFRFPYSAHEGQENGKQLHRKNPFALTVSESIQGDPPIQKLNRTNGYLSNFPDEVLSNLFAVKSELCEAKFELKVNNVRFIGHPSLVQPCVKRGKSPNKPIILLNIVFALQASASHSIVKCYCELSKRLVTALKQEEKRCGYVNHQVKIMISAHDESESEGLDPFEMILEQSSLASDLKNIYSDLCTSGLVQIRINRTLPMSFCLPQKVHQLQNKDLMVDPETIEKCLKKVRPYHGLLLLVEPCKLLETLIADASNELIKLVKIYTPLKSLHTLSLDARLKLPVVFKLAGDLVYWGKAIIIYPLCESNVYATTPNASIHATSHLVEQFAQQFPSYSLLKVLSEFSLPISVSQKISPFSDTAHNDIQIIIWLLQHRLLLQLHTYVYYMPTNKGMIVQNVGNKLKMNDAPGIRSLFSNDSLRGAKVAKLVDQIKSIDFVCLGYRNKSFFHNYQQKHSFNLSGDSESSAEDSETTSESDASDECIPQENDATLRDEILNKLSNDEGAAILAAPANVLDKRLFLRLIQQGYLKGEHHLEEIMYSENITRSLLLQLLDKFRDVLAICEAEDSTLAMFYPHS</sequence>
<comment type="function">
    <text evidence="2">As a component of the GATOR1 complex functions as an inhibitor of the amino acid-sensing branch of the TORC1 pathway.</text>
</comment>
<evidence type="ECO:0000313" key="6">
    <source>
        <dbReference type="Proteomes" id="UP000015103"/>
    </source>
</evidence>
<dbReference type="FunCoup" id="T1HNB0">
    <property type="interactions" value="1121"/>
</dbReference>
<dbReference type="GO" id="GO:0038202">
    <property type="term" value="P:TORC1 signaling"/>
    <property type="evidence" value="ECO:0007669"/>
    <property type="project" value="TreeGrafter"/>
</dbReference>
<keyword evidence="2" id="KW-0458">Lysosome</keyword>